<dbReference type="Gene3D" id="3.40.50.720">
    <property type="entry name" value="NAD(P)-binding Rossmann-like Domain"/>
    <property type="match status" value="1"/>
</dbReference>
<keyword evidence="2" id="KW-1133">Transmembrane helix</keyword>
<dbReference type="GO" id="GO:0005829">
    <property type="term" value="C:cytosol"/>
    <property type="evidence" value="ECO:0007669"/>
    <property type="project" value="TreeGrafter"/>
</dbReference>
<dbReference type="InterPro" id="IPR000594">
    <property type="entry name" value="ThiF_NAD_FAD-bd"/>
</dbReference>
<dbReference type="Pfam" id="PF00581">
    <property type="entry name" value="Rhodanese"/>
    <property type="match status" value="1"/>
</dbReference>
<evidence type="ECO:0000256" key="1">
    <source>
        <dbReference type="ARBA" id="ARBA00009919"/>
    </source>
</evidence>
<dbReference type="Gene3D" id="3.40.250.10">
    <property type="entry name" value="Rhodanese-like domain"/>
    <property type="match status" value="1"/>
</dbReference>
<dbReference type="PROSITE" id="PS50206">
    <property type="entry name" value="RHODANESE_3"/>
    <property type="match status" value="1"/>
</dbReference>
<reference evidence="4" key="1">
    <citation type="journal article" date="2019" name="Mol. Phylogenet. Evol.">
        <title>Morphological evolution and classification of the red algal order Ceramiales inferred using plastid phylogenomics.</title>
        <authorList>
            <person name="Diaz-Tapia P."/>
            <person name="Pasella M.M."/>
            <person name="Verbruggen H."/>
            <person name="Maggs C.A."/>
        </authorList>
    </citation>
    <scope>NUCLEOTIDE SEQUENCE</scope>
    <source>
        <strain evidence="4">PD1141</strain>
    </source>
</reference>
<evidence type="ECO:0000256" key="2">
    <source>
        <dbReference type="SAM" id="Phobius"/>
    </source>
</evidence>
<dbReference type="FunFam" id="3.40.50.720:FF:000080">
    <property type="entry name" value="Thiazole biosynthesis adenylyltransferase ThiF"/>
    <property type="match status" value="1"/>
</dbReference>
<evidence type="ECO:0000313" key="4">
    <source>
        <dbReference type="EMBL" id="QCI09009.1"/>
    </source>
</evidence>
<feature type="domain" description="Rhodanese" evidence="3">
    <location>
        <begin position="274"/>
        <end position="340"/>
    </location>
</feature>
<gene>
    <name evidence="4" type="primary">moeB</name>
</gene>
<dbReference type="Pfam" id="PF00899">
    <property type="entry name" value="ThiF"/>
    <property type="match status" value="1"/>
</dbReference>
<dbReference type="InterPro" id="IPR001763">
    <property type="entry name" value="Rhodanese-like_dom"/>
</dbReference>
<name>A0A4D6WZF1_9FLOR</name>
<sequence length="356" mass="40735">MLNPNLKYINLSKEEYKIYARHLILDNINIHGQSRLKKAKVLFIGAGGLASPALIYLAAAGIGCIGIIDYDHIELSNLNRQILYNFNHIDELKVVCAKAQIKKINPICNVIIYPSKITVNNCLRLIKNYDIVIDTSDNFHTRYIIDIICYKLHKIHIYGGIQYFEGQVSVFNYKSGPRYSDIYPKSLNLEQNNCNNLGVLGILPGIIGTLQATETIKIILGIGNILNGYILIYNALEMSFKKIKIKPIKKNISSYILQVNNTSIVSIKNLTRTNKKNTIIIDIRQENEFKESHIHKAFNIPIKYLTQKNTINFIINNFLKNKIIIYCKQQSRTIIASNILNKNNIQHTILDNRFIE</sequence>
<organism evidence="4">
    <name type="scientific">Inkyuleea mariana</name>
    <dbReference type="NCBI Taxonomy" id="123988"/>
    <lineage>
        <taxon>Eukaryota</taxon>
        <taxon>Rhodophyta</taxon>
        <taxon>Florideophyceae</taxon>
        <taxon>Rhodymeniophycidae</taxon>
        <taxon>Ceramiales</taxon>
        <taxon>Ceramiaceae</taxon>
        <taxon>Inkyuleea</taxon>
    </lineage>
</organism>
<proteinExistence type="inferred from homology"/>
<dbReference type="InterPro" id="IPR036873">
    <property type="entry name" value="Rhodanese-like_dom_sf"/>
</dbReference>
<keyword evidence="2" id="KW-0472">Membrane</keyword>
<dbReference type="SUPFAM" id="SSF69572">
    <property type="entry name" value="Activating enzymes of the ubiquitin-like proteins"/>
    <property type="match status" value="1"/>
</dbReference>
<dbReference type="PANTHER" id="PTHR10953:SF102">
    <property type="entry name" value="ADENYLYLTRANSFERASE AND SULFURTRANSFERASE MOCS3"/>
    <property type="match status" value="1"/>
</dbReference>
<feature type="transmembrane region" description="Helical" evidence="2">
    <location>
        <begin position="41"/>
        <end position="68"/>
    </location>
</feature>
<dbReference type="EMBL" id="MK814743">
    <property type="protein sequence ID" value="QCI09009.1"/>
    <property type="molecule type" value="Genomic_DNA"/>
</dbReference>
<dbReference type="GO" id="GO:0008641">
    <property type="term" value="F:ubiquitin-like modifier activating enzyme activity"/>
    <property type="evidence" value="ECO:0007669"/>
    <property type="project" value="InterPro"/>
</dbReference>
<dbReference type="GO" id="GO:0004792">
    <property type="term" value="F:thiosulfate-cyanide sulfurtransferase activity"/>
    <property type="evidence" value="ECO:0007669"/>
    <property type="project" value="TreeGrafter"/>
</dbReference>
<dbReference type="PANTHER" id="PTHR10953">
    <property type="entry name" value="UBIQUITIN-ACTIVATING ENZYME E1"/>
    <property type="match status" value="1"/>
</dbReference>
<protein>
    <submittedName>
        <fullName evidence="4">Molybdopterin biosynthesis protein</fullName>
    </submittedName>
</protein>
<dbReference type="SUPFAM" id="SSF52821">
    <property type="entry name" value="Rhodanese/Cell cycle control phosphatase"/>
    <property type="match status" value="1"/>
</dbReference>
<dbReference type="CDD" id="cd00757">
    <property type="entry name" value="ThiF_MoeB_HesA_family"/>
    <property type="match status" value="1"/>
</dbReference>
<dbReference type="InterPro" id="IPR035985">
    <property type="entry name" value="Ubiquitin-activating_enz"/>
</dbReference>
<dbReference type="AlphaFoldDB" id="A0A4D6WZF1"/>
<dbReference type="CDD" id="cd00158">
    <property type="entry name" value="RHOD"/>
    <property type="match status" value="1"/>
</dbReference>
<keyword evidence="2" id="KW-0812">Transmembrane</keyword>
<keyword evidence="4" id="KW-0934">Plastid</keyword>
<evidence type="ECO:0000259" key="3">
    <source>
        <dbReference type="PROSITE" id="PS50206"/>
    </source>
</evidence>
<geneLocation type="plastid" evidence="4"/>
<comment type="similarity">
    <text evidence="1">Belongs to the HesA/MoeB/ThiF family.</text>
</comment>
<dbReference type="InterPro" id="IPR045886">
    <property type="entry name" value="ThiF/MoeB/HesA"/>
</dbReference>
<dbReference type="GO" id="GO:0008146">
    <property type="term" value="F:sulfotransferase activity"/>
    <property type="evidence" value="ECO:0007669"/>
    <property type="project" value="TreeGrafter"/>
</dbReference>
<accession>A0A4D6WZF1</accession>
<reference evidence="4" key="2">
    <citation type="submission" date="2019-04" db="EMBL/GenBank/DDBJ databases">
        <authorList>
            <person name="Pasella M."/>
        </authorList>
    </citation>
    <scope>NUCLEOTIDE SEQUENCE</scope>
    <source>
        <strain evidence="4">PD1141</strain>
    </source>
</reference>
<dbReference type="GO" id="GO:0016779">
    <property type="term" value="F:nucleotidyltransferase activity"/>
    <property type="evidence" value="ECO:0007669"/>
    <property type="project" value="TreeGrafter"/>
</dbReference>